<dbReference type="SUPFAM" id="SSF52172">
    <property type="entry name" value="CheY-like"/>
    <property type="match status" value="1"/>
</dbReference>
<dbReference type="Proteomes" id="UP000622604">
    <property type="component" value="Unassembled WGS sequence"/>
</dbReference>
<protein>
    <recommendedName>
        <fullName evidence="3">Response regulatory domain-containing protein</fullName>
    </recommendedName>
</protein>
<comment type="caution">
    <text evidence="2">Lacks conserved residue(s) required for the propagation of feature annotation.</text>
</comment>
<dbReference type="GO" id="GO:0000160">
    <property type="term" value="P:phosphorelay signal transduction system"/>
    <property type="evidence" value="ECO:0007669"/>
    <property type="project" value="InterPro"/>
</dbReference>
<reference evidence="4 5" key="1">
    <citation type="journal article" date="2014" name="Int. J. Syst. Evol. Microbiol.">
        <title>Complete genome sequence of Corynebacterium casei LMG S-19264T (=DSM 44701T), isolated from a smear-ripened cheese.</title>
        <authorList>
            <consortium name="US DOE Joint Genome Institute (JGI-PGF)"/>
            <person name="Walter F."/>
            <person name="Albersmeier A."/>
            <person name="Kalinowski J."/>
            <person name="Ruckert C."/>
        </authorList>
    </citation>
    <scope>NUCLEOTIDE SEQUENCE [LARGE SCALE GENOMIC DNA]</scope>
    <source>
        <strain evidence="4 5">KCTC 32337</strain>
    </source>
</reference>
<name>A0A8H9IB60_9ALTE</name>
<evidence type="ECO:0000256" key="2">
    <source>
        <dbReference type="PROSITE-ProRule" id="PRU00169"/>
    </source>
</evidence>
<dbReference type="EMBL" id="BMZC01000005">
    <property type="protein sequence ID" value="GGZ62341.1"/>
    <property type="molecule type" value="Genomic_DNA"/>
</dbReference>
<organism evidence="4 5">
    <name type="scientific">Paraglaciecola chathamensis</name>
    <dbReference type="NCBI Taxonomy" id="368405"/>
    <lineage>
        <taxon>Bacteria</taxon>
        <taxon>Pseudomonadati</taxon>
        <taxon>Pseudomonadota</taxon>
        <taxon>Gammaproteobacteria</taxon>
        <taxon>Alteromonadales</taxon>
        <taxon>Alteromonadaceae</taxon>
        <taxon>Paraglaciecola</taxon>
    </lineage>
</organism>
<gene>
    <name evidence="4" type="ORF">GCM10011274_20380</name>
</gene>
<evidence type="ECO:0000313" key="4">
    <source>
        <dbReference type="EMBL" id="GGZ62341.1"/>
    </source>
</evidence>
<dbReference type="InterPro" id="IPR011006">
    <property type="entry name" value="CheY-like_superfamily"/>
</dbReference>
<dbReference type="Gene3D" id="3.40.50.2300">
    <property type="match status" value="1"/>
</dbReference>
<evidence type="ECO:0000313" key="5">
    <source>
        <dbReference type="Proteomes" id="UP000622604"/>
    </source>
</evidence>
<dbReference type="InterPro" id="IPR050595">
    <property type="entry name" value="Bact_response_regulator"/>
</dbReference>
<dbReference type="PANTHER" id="PTHR44591:SF3">
    <property type="entry name" value="RESPONSE REGULATORY DOMAIN-CONTAINING PROTEIN"/>
    <property type="match status" value="1"/>
</dbReference>
<dbReference type="Pfam" id="PF00072">
    <property type="entry name" value="Response_reg"/>
    <property type="match status" value="1"/>
</dbReference>
<feature type="domain" description="Response regulatory" evidence="3">
    <location>
        <begin position="29"/>
        <end position="145"/>
    </location>
</feature>
<dbReference type="PANTHER" id="PTHR44591">
    <property type="entry name" value="STRESS RESPONSE REGULATOR PROTEIN 1"/>
    <property type="match status" value="1"/>
</dbReference>
<dbReference type="InterPro" id="IPR001789">
    <property type="entry name" value="Sig_transdc_resp-reg_receiver"/>
</dbReference>
<evidence type="ECO:0000256" key="1">
    <source>
        <dbReference type="ARBA" id="ARBA00022553"/>
    </source>
</evidence>
<sequence>MNGILLAWYITQLKASMFIHHINHTRLPIIYLVDHQRKARSALTELLAPLGAQIENFPSAKRFLQHDINAQAACLLLEAHLEDKKASGIALLEQMADREIYIPTIILASSSDIPTAVRAMRANAIDFIEKPYVEHMLVRQVKSLLSQTRSTQLHTPTF</sequence>
<proteinExistence type="predicted"/>
<dbReference type="PROSITE" id="PS50110">
    <property type="entry name" value="RESPONSE_REGULATORY"/>
    <property type="match status" value="1"/>
</dbReference>
<keyword evidence="1" id="KW-0597">Phosphoprotein</keyword>
<accession>A0A8H9IB60</accession>
<evidence type="ECO:0000259" key="3">
    <source>
        <dbReference type="PROSITE" id="PS50110"/>
    </source>
</evidence>
<dbReference type="AlphaFoldDB" id="A0A8H9IB60"/>
<dbReference type="SMART" id="SM00448">
    <property type="entry name" value="REC"/>
    <property type="match status" value="1"/>
</dbReference>
<comment type="caution">
    <text evidence="4">The sequence shown here is derived from an EMBL/GenBank/DDBJ whole genome shotgun (WGS) entry which is preliminary data.</text>
</comment>